<evidence type="ECO:0000256" key="1">
    <source>
        <dbReference type="SAM" id="MobiDB-lite"/>
    </source>
</evidence>
<accession>A0A409WPU1</accession>
<gene>
    <name evidence="2" type="ORF">CVT24_002593</name>
</gene>
<feature type="region of interest" description="Disordered" evidence="1">
    <location>
        <begin position="117"/>
        <end position="216"/>
    </location>
</feature>
<comment type="caution">
    <text evidence="2">The sequence shown here is derived from an EMBL/GenBank/DDBJ whole genome shotgun (WGS) entry which is preliminary data.</text>
</comment>
<proteinExistence type="predicted"/>
<dbReference type="AlphaFoldDB" id="A0A409WPU1"/>
<dbReference type="EMBL" id="NHTK01005356">
    <property type="protein sequence ID" value="PPQ80501.1"/>
    <property type="molecule type" value="Genomic_DNA"/>
</dbReference>
<keyword evidence="3" id="KW-1185">Reference proteome</keyword>
<sequence>MSSPLPVLSKMPTKGPFFNLCEELNVLNSFKQCKEIHHHIQNLTFEHFQGNTLFSSQKTKVLDVYKLLFPLMPERFQQKDLKTTFLFHLHGIIHNVHRNHIRPRWTKLHAPSDIDFNEEEDDDEFVPEVYTDDESDESDTDDRNVASSVATRGHNKALAQSSSTSSTSRTSTQHLAGALPQRPISFPAVRRSAQHASRPMDKGILQTGGSKRTKSPTIRRHGQHLAETAGLLMDDRTSVELHIFDFLFNEGYTCAHRIALFYGLSTEGRTTEVNRLIACSTGNVAGVEILAALDKLQEFYGSTR</sequence>
<name>A0A409WPU1_9AGAR</name>
<dbReference type="Proteomes" id="UP000284842">
    <property type="component" value="Unassembled WGS sequence"/>
</dbReference>
<evidence type="ECO:0000313" key="2">
    <source>
        <dbReference type="EMBL" id="PPQ80501.1"/>
    </source>
</evidence>
<reference evidence="2 3" key="1">
    <citation type="journal article" date="2018" name="Evol. Lett.">
        <title>Horizontal gene cluster transfer increased hallucinogenic mushroom diversity.</title>
        <authorList>
            <person name="Reynolds H.T."/>
            <person name="Vijayakumar V."/>
            <person name="Gluck-Thaler E."/>
            <person name="Korotkin H.B."/>
            <person name="Matheny P.B."/>
            <person name="Slot J.C."/>
        </authorList>
    </citation>
    <scope>NUCLEOTIDE SEQUENCE [LARGE SCALE GENOMIC DNA]</scope>
    <source>
        <strain evidence="2 3">2629</strain>
    </source>
</reference>
<dbReference type="InParanoid" id="A0A409WPU1"/>
<organism evidence="2 3">
    <name type="scientific">Panaeolus cyanescens</name>
    <dbReference type="NCBI Taxonomy" id="181874"/>
    <lineage>
        <taxon>Eukaryota</taxon>
        <taxon>Fungi</taxon>
        <taxon>Dikarya</taxon>
        <taxon>Basidiomycota</taxon>
        <taxon>Agaricomycotina</taxon>
        <taxon>Agaricomycetes</taxon>
        <taxon>Agaricomycetidae</taxon>
        <taxon>Agaricales</taxon>
        <taxon>Agaricineae</taxon>
        <taxon>Galeropsidaceae</taxon>
        <taxon>Panaeolus</taxon>
    </lineage>
</organism>
<evidence type="ECO:0000313" key="3">
    <source>
        <dbReference type="Proteomes" id="UP000284842"/>
    </source>
</evidence>
<feature type="compositionally biased region" description="Low complexity" evidence="1">
    <location>
        <begin position="161"/>
        <end position="172"/>
    </location>
</feature>
<feature type="compositionally biased region" description="Acidic residues" evidence="1">
    <location>
        <begin position="117"/>
        <end position="140"/>
    </location>
</feature>
<protein>
    <submittedName>
        <fullName evidence="2">Uncharacterized protein</fullName>
    </submittedName>
</protein>